<dbReference type="OrthoDB" id="9780088at2"/>
<feature type="transmembrane region" description="Helical" evidence="6">
    <location>
        <begin position="106"/>
        <end position="129"/>
    </location>
</feature>
<feature type="transmembrane region" description="Helical" evidence="6">
    <location>
        <begin position="36"/>
        <end position="60"/>
    </location>
</feature>
<evidence type="ECO:0000313" key="8">
    <source>
        <dbReference type="Proteomes" id="UP000176037"/>
    </source>
</evidence>
<evidence type="ECO:0000256" key="6">
    <source>
        <dbReference type="SAM" id="Phobius"/>
    </source>
</evidence>
<dbReference type="Proteomes" id="UP000176037">
    <property type="component" value="Unassembled WGS sequence"/>
</dbReference>
<organism evidence="7 8">
    <name type="scientific">Alteromonas lipolytica</name>
    <dbReference type="NCBI Taxonomy" id="1856405"/>
    <lineage>
        <taxon>Bacteria</taxon>
        <taxon>Pseudomonadati</taxon>
        <taxon>Pseudomonadota</taxon>
        <taxon>Gammaproteobacteria</taxon>
        <taxon>Alteromonadales</taxon>
        <taxon>Alteromonadaceae</taxon>
        <taxon>Alteromonas/Salinimonas group</taxon>
        <taxon>Alteromonas</taxon>
    </lineage>
</organism>
<dbReference type="STRING" id="1856405.BFC17_11980"/>
<evidence type="ECO:0000256" key="3">
    <source>
        <dbReference type="ARBA" id="ARBA00022692"/>
    </source>
</evidence>
<name>A0A1E8FHU9_9ALTE</name>
<feature type="transmembrane region" description="Helical" evidence="6">
    <location>
        <begin position="207"/>
        <end position="227"/>
    </location>
</feature>
<dbReference type="InterPro" id="IPR001248">
    <property type="entry name" value="Pur-cyt_permease"/>
</dbReference>
<reference evidence="7 8" key="1">
    <citation type="submission" date="2016-09" db="EMBL/GenBank/DDBJ databases">
        <title>Alteromonas lipolytica, a new species isolated from sea water.</title>
        <authorList>
            <person name="Wu Y.-H."/>
            <person name="Cheng H."/>
            <person name="Xu X.-W."/>
        </authorList>
    </citation>
    <scope>NUCLEOTIDE SEQUENCE [LARGE SCALE GENOMIC DNA]</scope>
    <source>
        <strain evidence="7 8">JW12</strain>
    </source>
</reference>
<dbReference type="PANTHER" id="PTHR30569:SF0">
    <property type="entry name" value="CYTOSINE PERMEASE"/>
    <property type="match status" value="1"/>
</dbReference>
<evidence type="ECO:0000313" key="7">
    <source>
        <dbReference type="EMBL" id="OFI35479.1"/>
    </source>
</evidence>
<protein>
    <submittedName>
        <fullName evidence="7">Purine-cytosine transporter</fullName>
    </submittedName>
</protein>
<keyword evidence="5 6" id="KW-0472">Membrane</keyword>
<dbReference type="Pfam" id="PF02133">
    <property type="entry name" value="Transp_cyt_pur"/>
    <property type="match status" value="1"/>
</dbReference>
<dbReference type="InterPro" id="IPR030191">
    <property type="entry name" value="CodB"/>
</dbReference>
<accession>A0A1E8FHU9</accession>
<comment type="subcellular location">
    <subcellularLocation>
        <location evidence="1">Membrane</location>
        <topology evidence="1">Multi-pass membrane protein</topology>
    </subcellularLocation>
</comment>
<feature type="transmembrane region" description="Helical" evidence="6">
    <location>
        <begin position="247"/>
        <end position="268"/>
    </location>
</feature>
<keyword evidence="3 6" id="KW-0812">Transmembrane</keyword>
<feature type="transmembrane region" description="Helical" evidence="6">
    <location>
        <begin position="66"/>
        <end position="85"/>
    </location>
</feature>
<dbReference type="Gene3D" id="1.10.4160.10">
    <property type="entry name" value="Hydantoin permease"/>
    <property type="match status" value="1"/>
</dbReference>
<feature type="transmembrane region" description="Helical" evidence="6">
    <location>
        <begin position="322"/>
        <end position="342"/>
    </location>
</feature>
<dbReference type="GO" id="GO:0005886">
    <property type="term" value="C:plasma membrane"/>
    <property type="evidence" value="ECO:0007669"/>
    <property type="project" value="TreeGrafter"/>
</dbReference>
<comment type="similarity">
    <text evidence="2">Belongs to the purine-cytosine permease (2.A.39) family.</text>
</comment>
<feature type="transmembrane region" description="Helical" evidence="6">
    <location>
        <begin position="421"/>
        <end position="442"/>
    </location>
</feature>
<evidence type="ECO:0000256" key="4">
    <source>
        <dbReference type="ARBA" id="ARBA00022989"/>
    </source>
</evidence>
<dbReference type="PANTHER" id="PTHR30569">
    <property type="entry name" value="CYTOSINE TRANSPORTER CODB"/>
    <property type="match status" value="1"/>
</dbReference>
<feature type="transmembrane region" description="Helical" evidence="6">
    <location>
        <begin position="173"/>
        <end position="195"/>
    </location>
</feature>
<sequence>MSQLNLTQAERGAEATQMSDEFGPVKGTLSTSRIAMIWLAANLVVTTLLTGTLFVPGLSWLHSIELIITGTLLGATILVLVGNIGTRTGLSTMSLTKGAFGLRGSYVTAIANVVILMGWSWVQAILAGITVDYMVEQVTGFSNPVLFSVLCQLLVVGLAIFGHSGIEKVEPWLALIILSIMGYVFSVVFTDYSVAELTAIKNDPALGWNRMLVLDVVIATSISWTVLSAEFNRLAKSQKAGMIGSGIGYSLSTVLSMTLGATAIGYVALKGLDVNGFDPITIVSAFGFPLAIAIFLSVIATNTMVVYGMVSSILNLSPVKKLRFLPTALIVGAISVVGASWLSMLDKFTHFLTLIGALFVPVFAIMIVDYYLLKKSDYHQDILRGSGGRYWYRNGFNAVAFVVWIVGFLLSFGLSGNAGQFGVTIPVFVFAFFTYWSGMAFLTRKRQTTAVQ</sequence>
<feature type="transmembrane region" description="Helical" evidence="6">
    <location>
        <begin position="348"/>
        <end position="373"/>
    </location>
</feature>
<dbReference type="RefSeq" id="WP_070175223.1">
    <property type="nucleotide sequence ID" value="NZ_BMJR01000006.1"/>
</dbReference>
<feature type="transmembrane region" description="Helical" evidence="6">
    <location>
        <begin position="141"/>
        <end position="161"/>
    </location>
</feature>
<keyword evidence="4 6" id="KW-1133">Transmembrane helix</keyword>
<keyword evidence="8" id="KW-1185">Reference proteome</keyword>
<dbReference type="GO" id="GO:0015209">
    <property type="term" value="F:cytosine transmembrane transporter activity"/>
    <property type="evidence" value="ECO:0007669"/>
    <property type="project" value="InterPro"/>
</dbReference>
<evidence type="ECO:0000256" key="1">
    <source>
        <dbReference type="ARBA" id="ARBA00004141"/>
    </source>
</evidence>
<evidence type="ECO:0000256" key="5">
    <source>
        <dbReference type="ARBA" id="ARBA00023136"/>
    </source>
</evidence>
<evidence type="ECO:0000256" key="2">
    <source>
        <dbReference type="ARBA" id="ARBA00008974"/>
    </source>
</evidence>
<proteinExistence type="inferred from homology"/>
<comment type="caution">
    <text evidence="7">The sequence shown here is derived from an EMBL/GenBank/DDBJ whole genome shotgun (WGS) entry which is preliminary data.</text>
</comment>
<dbReference type="AlphaFoldDB" id="A0A1E8FHU9"/>
<dbReference type="EMBL" id="MJIC01000009">
    <property type="protein sequence ID" value="OFI35479.1"/>
    <property type="molecule type" value="Genomic_DNA"/>
</dbReference>
<feature type="transmembrane region" description="Helical" evidence="6">
    <location>
        <begin position="288"/>
        <end position="310"/>
    </location>
</feature>
<gene>
    <name evidence="7" type="ORF">BFC17_11980</name>
</gene>
<feature type="transmembrane region" description="Helical" evidence="6">
    <location>
        <begin position="394"/>
        <end position="415"/>
    </location>
</feature>